<dbReference type="EMBL" id="JACEFB010000003">
    <property type="protein sequence ID" value="MBA2225986.1"/>
    <property type="molecule type" value="Genomic_DNA"/>
</dbReference>
<accession>A0A7V8VDJ5</accession>
<dbReference type="CDD" id="cd09279">
    <property type="entry name" value="RNase_HI_like"/>
    <property type="match status" value="1"/>
</dbReference>
<sequence>MSEGTRLYIDGAARGNPGPAAYAVILQRPGQPPLTQAAPIGTATNNVAEYTALLEGLRLAAAHKVPCLEVISDSELLVKQMQGHYRVRHPELQRLYQAVHELLPHFQQVTFTHVRRDQNAEADRLANAALDGRLSAAGSEPPSSNAAAASSQAASPQDRPRPPAADSAPSDGPARLPLPSAAYHDIHAILHSAAQTWAAQGLPALPVDQVWEQIQSVLEEHRLLHRPRRSQQQ</sequence>
<dbReference type="RefSeq" id="WP_194537407.1">
    <property type="nucleotide sequence ID" value="NZ_JACEFB010000003.1"/>
</dbReference>
<evidence type="ECO:0000313" key="3">
    <source>
        <dbReference type="EMBL" id="MBA2225986.1"/>
    </source>
</evidence>
<feature type="domain" description="RNase H type-1" evidence="2">
    <location>
        <begin position="1"/>
        <end position="139"/>
    </location>
</feature>
<comment type="caution">
    <text evidence="3">The sequence shown here is derived from an EMBL/GenBank/DDBJ whole genome shotgun (WGS) entry which is preliminary data.</text>
</comment>
<dbReference type="PROSITE" id="PS50879">
    <property type="entry name" value="RNASE_H_1"/>
    <property type="match status" value="1"/>
</dbReference>
<feature type="compositionally biased region" description="Low complexity" evidence="1">
    <location>
        <begin position="135"/>
        <end position="157"/>
    </location>
</feature>
<evidence type="ECO:0000256" key="1">
    <source>
        <dbReference type="SAM" id="MobiDB-lite"/>
    </source>
</evidence>
<dbReference type="PANTHER" id="PTHR46387">
    <property type="entry name" value="POLYNUCLEOTIDYL TRANSFERASE, RIBONUCLEASE H-LIKE SUPERFAMILY PROTEIN"/>
    <property type="match status" value="1"/>
</dbReference>
<evidence type="ECO:0000259" key="2">
    <source>
        <dbReference type="PROSITE" id="PS50879"/>
    </source>
</evidence>
<feature type="region of interest" description="Disordered" evidence="1">
    <location>
        <begin position="134"/>
        <end position="178"/>
    </location>
</feature>
<dbReference type="InterPro" id="IPR002156">
    <property type="entry name" value="RNaseH_domain"/>
</dbReference>
<dbReference type="InterPro" id="IPR036397">
    <property type="entry name" value="RNaseH_sf"/>
</dbReference>
<feature type="compositionally biased region" description="Low complexity" evidence="1">
    <location>
        <begin position="164"/>
        <end position="175"/>
    </location>
</feature>
<dbReference type="AlphaFoldDB" id="A0A7V8VDJ5"/>
<dbReference type="PANTHER" id="PTHR46387:SF2">
    <property type="entry name" value="RIBONUCLEASE HI"/>
    <property type="match status" value="1"/>
</dbReference>
<dbReference type="Gene3D" id="3.30.420.10">
    <property type="entry name" value="Ribonuclease H-like superfamily/Ribonuclease H"/>
    <property type="match status" value="1"/>
</dbReference>
<reference evidence="3 4" key="1">
    <citation type="submission" date="2020-07" db="EMBL/GenBank/DDBJ databases">
        <title>Thermogemmata thermophila gen. nov., sp. nov., a novel moderate thermophilic planctomycete from a Kamchatka hot spring.</title>
        <authorList>
            <person name="Elcheninov A.G."/>
            <person name="Podosokorskaya O.A."/>
            <person name="Kovaleva O.L."/>
            <person name="Novikov A."/>
            <person name="Bonch-Osmolovskaya E.A."/>
            <person name="Toshchakov S.V."/>
            <person name="Kublanov I.V."/>
        </authorList>
    </citation>
    <scope>NUCLEOTIDE SEQUENCE [LARGE SCALE GENOMIC DNA]</scope>
    <source>
        <strain evidence="3 4">2918</strain>
    </source>
</reference>
<dbReference type="SUPFAM" id="SSF53098">
    <property type="entry name" value="Ribonuclease H-like"/>
    <property type="match status" value="1"/>
</dbReference>
<gene>
    <name evidence="3" type="ORF">H0921_07410</name>
</gene>
<dbReference type="Proteomes" id="UP000542342">
    <property type="component" value="Unassembled WGS sequence"/>
</dbReference>
<organism evidence="3 4">
    <name type="scientific">Thermogemmata fonticola</name>
    <dbReference type="NCBI Taxonomy" id="2755323"/>
    <lineage>
        <taxon>Bacteria</taxon>
        <taxon>Pseudomonadati</taxon>
        <taxon>Planctomycetota</taxon>
        <taxon>Planctomycetia</taxon>
        <taxon>Gemmatales</taxon>
        <taxon>Gemmataceae</taxon>
        <taxon>Thermogemmata</taxon>
    </lineage>
</organism>
<name>A0A7V8VDJ5_9BACT</name>
<protein>
    <submittedName>
        <fullName evidence="3">Ribonuclease HI family protein</fullName>
    </submittedName>
</protein>
<dbReference type="Pfam" id="PF13456">
    <property type="entry name" value="RVT_3"/>
    <property type="match status" value="1"/>
</dbReference>
<dbReference type="GO" id="GO:0003676">
    <property type="term" value="F:nucleic acid binding"/>
    <property type="evidence" value="ECO:0007669"/>
    <property type="project" value="InterPro"/>
</dbReference>
<dbReference type="InterPro" id="IPR012337">
    <property type="entry name" value="RNaseH-like_sf"/>
</dbReference>
<keyword evidence="4" id="KW-1185">Reference proteome</keyword>
<evidence type="ECO:0000313" key="4">
    <source>
        <dbReference type="Proteomes" id="UP000542342"/>
    </source>
</evidence>
<proteinExistence type="predicted"/>
<dbReference type="GO" id="GO:0004523">
    <property type="term" value="F:RNA-DNA hybrid ribonuclease activity"/>
    <property type="evidence" value="ECO:0007669"/>
    <property type="project" value="InterPro"/>
</dbReference>